<gene>
    <name evidence="1" type="ORF">NCTC11086_01098</name>
</gene>
<dbReference type="Proteomes" id="UP000248534">
    <property type="component" value="Chromosome 1"/>
</dbReference>
<name>A0A2X3XZ26_STRSA</name>
<reference evidence="1 2" key="1">
    <citation type="submission" date="2018-06" db="EMBL/GenBank/DDBJ databases">
        <authorList>
            <consortium name="Pathogen Informatics"/>
            <person name="Doyle S."/>
        </authorList>
    </citation>
    <scope>NUCLEOTIDE SEQUENCE [LARGE SCALE GENOMIC DNA]</scope>
    <source>
        <strain evidence="1 2">NCTC11086</strain>
    </source>
</reference>
<accession>A0A2X3XZ26</accession>
<dbReference type="InterPro" id="IPR038600">
    <property type="entry name" value="Csn2_sf"/>
</dbReference>
<dbReference type="EMBL" id="LS483364">
    <property type="protein sequence ID" value="SQF71224.1"/>
    <property type="molecule type" value="Genomic_DNA"/>
</dbReference>
<evidence type="ECO:0000313" key="1">
    <source>
        <dbReference type="EMBL" id="SQF71224.1"/>
    </source>
</evidence>
<dbReference type="InterPro" id="IPR010146">
    <property type="entry name" value="CRISPR-assoc_prot_Csn2-typ"/>
</dbReference>
<dbReference type="NCBIfam" id="TIGR01866">
    <property type="entry name" value="cas_Csn2"/>
    <property type="match status" value="1"/>
</dbReference>
<sequence>MKINFPLLDEPLAIENATFLVLEDQLTFSTIVKQFYQYSTDDGDLKLFDRNLKSLKESELLVITDVLGYNLNSSSMLKLIHADLENQLNDKPEVKSMIEKLVATITELLAFECLENELDLEYDEITILELIDALGVKVETLSDTLFEKMLEIVQVFKYLSKKKLLVFINVSAYLSKDELVNLIEYIQLNQLRVLFVEPRKVYDFPQYVLDQDYFLNPENMV</sequence>
<organism evidence="1 2">
    <name type="scientific">Streptococcus sanguinis</name>
    <dbReference type="NCBI Taxonomy" id="1305"/>
    <lineage>
        <taxon>Bacteria</taxon>
        <taxon>Bacillati</taxon>
        <taxon>Bacillota</taxon>
        <taxon>Bacilli</taxon>
        <taxon>Lactobacillales</taxon>
        <taxon>Streptococcaceae</taxon>
        <taxon>Streptococcus</taxon>
    </lineage>
</organism>
<dbReference type="RefSeq" id="WP_111675749.1">
    <property type="nucleotide sequence ID" value="NZ_LS483364.1"/>
</dbReference>
<dbReference type="AlphaFoldDB" id="A0A2X3XZ26"/>
<proteinExistence type="predicted"/>
<dbReference type="CDD" id="cd09758">
    <property type="entry name" value="Csn2"/>
    <property type="match status" value="1"/>
</dbReference>
<dbReference type="Gene3D" id="3.40.50.11940">
    <property type="match status" value="2"/>
</dbReference>
<dbReference type="Pfam" id="PF09711">
    <property type="entry name" value="Cas_Csn2"/>
    <property type="match status" value="1"/>
</dbReference>
<evidence type="ECO:0000313" key="2">
    <source>
        <dbReference type="Proteomes" id="UP000248534"/>
    </source>
</evidence>
<protein>
    <submittedName>
        <fullName evidence="1">CRISPR type II-A/NMEMI-associated protein Csn2</fullName>
    </submittedName>
</protein>